<evidence type="ECO:0000256" key="6">
    <source>
        <dbReference type="SAM" id="MobiDB-lite"/>
    </source>
</evidence>
<accession>A0A0W0C6F2</accession>
<protein>
    <submittedName>
        <fullName evidence="8">U3 small nucleolar RNA-associated protein 6</fullName>
    </submittedName>
</protein>
<evidence type="ECO:0000256" key="4">
    <source>
        <dbReference type="ARBA" id="ARBA00022737"/>
    </source>
</evidence>
<dbReference type="Pfam" id="PF23240">
    <property type="entry name" value="HAT_PRP39_N"/>
    <property type="match status" value="1"/>
</dbReference>
<dbReference type="VEuPathDB" id="FungiDB:GVI51_K06039"/>
<comment type="similarity">
    <text evidence="2">Belongs to the UTP6 family.</text>
</comment>
<comment type="subcellular location">
    <subcellularLocation>
        <location evidence="1">Nucleus</location>
        <location evidence="1">Nucleolus</location>
    </subcellularLocation>
</comment>
<feature type="compositionally biased region" description="Polar residues" evidence="6">
    <location>
        <begin position="218"/>
        <end position="231"/>
    </location>
</feature>
<sequence>MSSRTRYYLEQCIPEINDLVEKELFTKNEVAKIMKKRTDFEHRLNSRGSSIRDYMRYIDYETQVFKLRAKRCQRILQSKRTNSISDKSIEQRIAFIYQRGTNKFPRDLKFWAMYLNFLKKMGTETSYKKVHTVYNQLLRLHPNNVDVWISCAKYEYETHANFKSCRVVFQNGLKFNPDSPKLWYEYIKFELNFVTKLINRRRVMKLINEREQELDMLNEQSQSTKNAVNSKSMDDDNEENENGIKVPSTGDNMKDKLNELPEADMNMLGNAETNPALRGDIALTIFDIAMAELGKHYINKQKGYYANTDSSIDKELQKETVQYLYENSLEIIQLFDQFKDLQRDYLINHVIQFWKNEHFSVSVSNDMPEIYSDIIVTEVTLLLRYMDIKNLDYDKLQLSVRNYMAYKNKTKEEANKKILQKKFKTFLESRFTENASDEEDNKLKILHQIIAKL</sequence>
<dbReference type="InterPro" id="IPR011990">
    <property type="entry name" value="TPR-like_helical_dom_sf"/>
</dbReference>
<dbReference type="GO" id="GO:0000480">
    <property type="term" value="P:endonucleolytic cleavage in 5'-ETS of tricistronic rRNA transcript (SSU-rRNA, 5.8S rRNA, LSU-rRNA)"/>
    <property type="evidence" value="ECO:0007669"/>
    <property type="project" value="EnsemblFungi"/>
</dbReference>
<dbReference type="VEuPathDB" id="FungiDB:CAGL0K06215g"/>
<dbReference type="PANTHER" id="PTHR23271">
    <property type="entry name" value="HEPATOCELLULAR CARCINOMA-ASSOCIATED ANTIGEN 66"/>
    <property type="match status" value="1"/>
</dbReference>
<dbReference type="SUPFAM" id="SSF48452">
    <property type="entry name" value="TPR-like"/>
    <property type="match status" value="1"/>
</dbReference>
<dbReference type="VEuPathDB" id="FungiDB:B1J91_K06215g"/>
<dbReference type="AlphaFoldDB" id="A0A0W0C6F2"/>
<dbReference type="GO" id="GO:0000447">
    <property type="term" value="P:endonucleolytic cleavage in ITS1 to separate SSU-rRNA from 5.8S rRNA and LSU-rRNA from tricistronic rRNA transcript (SSU-rRNA, 5.8S rRNA, LSU-rRNA)"/>
    <property type="evidence" value="ECO:0007669"/>
    <property type="project" value="EnsemblFungi"/>
</dbReference>
<dbReference type="Gene3D" id="1.25.40.10">
    <property type="entry name" value="Tetratricopeptide repeat domain"/>
    <property type="match status" value="1"/>
</dbReference>
<proteinExistence type="inferred from homology"/>
<gene>
    <name evidence="8" type="ORF">AO440_003515</name>
</gene>
<keyword evidence="5" id="KW-0539">Nucleus</keyword>
<keyword evidence="3" id="KW-0698">rRNA processing</keyword>
<dbReference type="InterPro" id="IPR003107">
    <property type="entry name" value="HAT"/>
</dbReference>
<evidence type="ECO:0000259" key="7">
    <source>
        <dbReference type="Pfam" id="PF08640"/>
    </source>
</evidence>
<organism evidence="8 9">
    <name type="scientific">Candida glabrata</name>
    <name type="common">Yeast</name>
    <name type="synonym">Torulopsis glabrata</name>
    <dbReference type="NCBI Taxonomy" id="5478"/>
    <lineage>
        <taxon>Eukaryota</taxon>
        <taxon>Fungi</taxon>
        <taxon>Dikarya</taxon>
        <taxon>Ascomycota</taxon>
        <taxon>Saccharomycotina</taxon>
        <taxon>Saccharomycetes</taxon>
        <taxon>Saccharomycetales</taxon>
        <taxon>Saccharomycetaceae</taxon>
        <taxon>Nakaseomyces</taxon>
    </lineage>
</organism>
<dbReference type="SMART" id="SM00386">
    <property type="entry name" value="HAT"/>
    <property type="match status" value="3"/>
</dbReference>
<feature type="domain" description="U3 small nucleolar RNA-associated protein 6 N-terminal" evidence="7">
    <location>
        <begin position="9"/>
        <end position="92"/>
    </location>
</feature>
<dbReference type="GO" id="GO:0000472">
    <property type="term" value="P:endonucleolytic cleavage to generate mature 5'-end of SSU-rRNA from (SSU-rRNA, 5.8S rRNA, LSU-rRNA)"/>
    <property type="evidence" value="ECO:0007669"/>
    <property type="project" value="EnsemblFungi"/>
</dbReference>
<evidence type="ECO:0000256" key="3">
    <source>
        <dbReference type="ARBA" id="ARBA00022552"/>
    </source>
</evidence>
<dbReference type="GO" id="GO:0032040">
    <property type="term" value="C:small-subunit processome"/>
    <property type="evidence" value="ECO:0007669"/>
    <property type="project" value="EnsemblFungi"/>
</dbReference>
<keyword evidence="4" id="KW-0677">Repeat</keyword>
<dbReference type="Pfam" id="PF08640">
    <property type="entry name" value="U3_assoc_6"/>
    <property type="match status" value="1"/>
</dbReference>
<dbReference type="InterPro" id="IPR055347">
    <property type="entry name" value="UTP6_N"/>
</dbReference>
<dbReference type="InterPro" id="IPR013949">
    <property type="entry name" value="Utp6"/>
</dbReference>
<dbReference type="Proteomes" id="UP000054886">
    <property type="component" value="Unassembled WGS sequence"/>
</dbReference>
<evidence type="ECO:0000256" key="2">
    <source>
        <dbReference type="ARBA" id="ARBA00010734"/>
    </source>
</evidence>
<dbReference type="VEuPathDB" id="FungiDB:GWK60_K06039"/>
<feature type="region of interest" description="Disordered" evidence="6">
    <location>
        <begin position="215"/>
        <end position="252"/>
    </location>
</feature>
<dbReference type="PANTHER" id="PTHR23271:SF1">
    <property type="entry name" value="U3 SMALL NUCLEOLAR RNA-ASSOCIATED PROTEIN 6 HOMOLOG"/>
    <property type="match status" value="1"/>
</dbReference>
<name>A0A0W0C6F2_CANGB</name>
<evidence type="ECO:0000256" key="1">
    <source>
        <dbReference type="ARBA" id="ARBA00004604"/>
    </source>
</evidence>
<reference evidence="8 9" key="1">
    <citation type="submission" date="2015-10" db="EMBL/GenBank/DDBJ databases">
        <title>Draft genomes sequences of Candida glabrata isolates 1A, 1B, 2A, 2B, 3A and 3B.</title>
        <authorList>
            <person name="Haavelsrud O.E."/>
            <person name="Gaustad P."/>
        </authorList>
    </citation>
    <scope>NUCLEOTIDE SEQUENCE [LARGE SCALE GENOMIC DNA]</scope>
    <source>
        <strain evidence="8">910700640</strain>
    </source>
</reference>
<comment type="caution">
    <text evidence="8">The sequence shown here is derived from an EMBL/GenBank/DDBJ whole genome shotgun (WGS) entry which is preliminary data.</text>
</comment>
<evidence type="ECO:0000313" key="9">
    <source>
        <dbReference type="Proteomes" id="UP000054886"/>
    </source>
</evidence>
<dbReference type="GO" id="GO:0034511">
    <property type="term" value="F:U3 snoRNA binding"/>
    <property type="evidence" value="ECO:0007669"/>
    <property type="project" value="EnsemblFungi"/>
</dbReference>
<evidence type="ECO:0000256" key="5">
    <source>
        <dbReference type="ARBA" id="ARBA00023242"/>
    </source>
</evidence>
<dbReference type="GO" id="GO:0034388">
    <property type="term" value="C:Pwp2p-containing subcomplex of 90S preribosome"/>
    <property type="evidence" value="ECO:0007669"/>
    <property type="project" value="EnsemblFungi"/>
</dbReference>
<dbReference type="GO" id="GO:0042802">
    <property type="term" value="F:identical protein binding"/>
    <property type="evidence" value="ECO:0007669"/>
    <property type="project" value="EnsemblFungi"/>
</dbReference>
<evidence type="ECO:0000313" key="8">
    <source>
        <dbReference type="EMBL" id="KTA95036.1"/>
    </source>
</evidence>
<dbReference type="EMBL" id="LLZZ01000194">
    <property type="protein sequence ID" value="KTA95036.1"/>
    <property type="molecule type" value="Genomic_DNA"/>
</dbReference>